<dbReference type="InterPro" id="IPR050317">
    <property type="entry name" value="Plant_Fungal_Acyltransferase"/>
</dbReference>
<reference evidence="4" key="1">
    <citation type="journal article" date="2021" name="bioRxiv">
        <title>Whole Genome Assembly and Annotation of Northern Wild Rice, Zizania palustris L., Supports a Whole Genome Duplication in the Zizania Genus.</title>
        <authorList>
            <person name="Haas M."/>
            <person name="Kono T."/>
            <person name="Macchietto M."/>
            <person name="Millas R."/>
            <person name="McGilp L."/>
            <person name="Shao M."/>
            <person name="Duquette J."/>
            <person name="Hirsch C.N."/>
            <person name="Kimball J."/>
        </authorList>
    </citation>
    <scope>NUCLEOTIDE SEQUENCE</scope>
    <source>
        <tissue evidence="4">Fresh leaf tissue</tissue>
    </source>
</reference>
<dbReference type="Proteomes" id="UP000729402">
    <property type="component" value="Unassembled WGS sequence"/>
</dbReference>
<name>A0A8J5T219_ZIZPA</name>
<comment type="caution">
    <text evidence="4">The sequence shown here is derived from an EMBL/GenBank/DDBJ whole genome shotgun (WGS) entry which is preliminary data.</text>
</comment>
<evidence type="ECO:0000313" key="5">
    <source>
        <dbReference type="Proteomes" id="UP000729402"/>
    </source>
</evidence>
<dbReference type="Pfam" id="PF02458">
    <property type="entry name" value="Transferase"/>
    <property type="match status" value="1"/>
</dbReference>
<dbReference type="PANTHER" id="PTHR31642">
    <property type="entry name" value="TRICHOTHECENE 3-O-ACETYLTRANSFERASE"/>
    <property type="match status" value="1"/>
</dbReference>
<protein>
    <submittedName>
        <fullName evidence="4">Uncharacterized protein</fullName>
    </submittedName>
</protein>
<proteinExistence type="inferred from homology"/>
<dbReference type="PANTHER" id="PTHR31642:SF266">
    <property type="entry name" value="HXXXD-TYPE ACYL-TRANSFERASE FAMILY PROTEIN"/>
    <property type="match status" value="1"/>
</dbReference>
<organism evidence="4 5">
    <name type="scientific">Zizania palustris</name>
    <name type="common">Northern wild rice</name>
    <dbReference type="NCBI Taxonomy" id="103762"/>
    <lineage>
        <taxon>Eukaryota</taxon>
        <taxon>Viridiplantae</taxon>
        <taxon>Streptophyta</taxon>
        <taxon>Embryophyta</taxon>
        <taxon>Tracheophyta</taxon>
        <taxon>Spermatophyta</taxon>
        <taxon>Magnoliopsida</taxon>
        <taxon>Liliopsida</taxon>
        <taxon>Poales</taxon>
        <taxon>Poaceae</taxon>
        <taxon>BOP clade</taxon>
        <taxon>Oryzoideae</taxon>
        <taxon>Oryzeae</taxon>
        <taxon>Zizaniinae</taxon>
        <taxon>Zizania</taxon>
    </lineage>
</organism>
<dbReference type="AlphaFoldDB" id="A0A8J5T219"/>
<sequence>MVKEVVRGGAAREEMEVVTSATTTTVAPALPTQEHRLPLSNLDLLLPPLEVSVFFCYLHPAPSAAALKEALANVLVAYYPLAGEVVVNGDGEPELLCSGRGVDFTEASAPVAELRELRIGMVDERVEMLVPAKKAGVMSVQVTEFKCGGAVVGCTFDHRICDAYSFNMFLVSWAATARGHGGGGPATSNAPSFFRRSLVAPRDPPPPSAPSTEALIDRLFAPLSSAPPPLAAAAASVNRIYRIAAADIAALQASAGPGRTKLEAFTAHLWRLCSRAASPRSRSCCMGVVVDGRSRLFADGAMSNYFGNEACCLLFFKKIPYGVLGSEDLRRKTLADVADDVHRWVVEAATGEHFRGLVDWVEARRPKPAAARAYLGGTGGRDAAVCIVSSGMGFPVREADFGTGPPAFASYHFPWPAGAGYVMPMPSARGDGDWVVYVHVAPELAKVMEDDSAVFRALESTYVFG</sequence>
<gene>
    <name evidence="4" type="ORF">GUJ93_ZPchr0004g40122</name>
</gene>
<evidence type="ECO:0000256" key="3">
    <source>
        <dbReference type="ARBA" id="ARBA00023315"/>
    </source>
</evidence>
<comment type="similarity">
    <text evidence="1">Belongs to the plant acyltransferase family.</text>
</comment>
<reference evidence="4" key="2">
    <citation type="submission" date="2021-02" db="EMBL/GenBank/DDBJ databases">
        <authorList>
            <person name="Kimball J.A."/>
            <person name="Haas M.W."/>
            <person name="Macchietto M."/>
            <person name="Kono T."/>
            <person name="Duquette J."/>
            <person name="Shao M."/>
        </authorList>
    </citation>
    <scope>NUCLEOTIDE SEQUENCE</scope>
    <source>
        <tissue evidence="4">Fresh leaf tissue</tissue>
    </source>
</reference>
<dbReference type="OrthoDB" id="1862401at2759"/>
<dbReference type="EMBL" id="JAAALK010000285">
    <property type="protein sequence ID" value="KAG8066201.1"/>
    <property type="molecule type" value="Genomic_DNA"/>
</dbReference>
<evidence type="ECO:0000256" key="2">
    <source>
        <dbReference type="ARBA" id="ARBA00022679"/>
    </source>
</evidence>
<keyword evidence="5" id="KW-1185">Reference proteome</keyword>
<accession>A0A8J5T219</accession>
<evidence type="ECO:0000256" key="1">
    <source>
        <dbReference type="ARBA" id="ARBA00009861"/>
    </source>
</evidence>
<keyword evidence="3" id="KW-0012">Acyltransferase</keyword>
<keyword evidence="2" id="KW-0808">Transferase</keyword>
<dbReference type="GO" id="GO:0016747">
    <property type="term" value="F:acyltransferase activity, transferring groups other than amino-acyl groups"/>
    <property type="evidence" value="ECO:0007669"/>
    <property type="project" value="TreeGrafter"/>
</dbReference>
<evidence type="ECO:0000313" key="4">
    <source>
        <dbReference type="EMBL" id="KAG8066201.1"/>
    </source>
</evidence>